<feature type="domain" description="OmpR/PhoB-type" evidence="6">
    <location>
        <begin position="1"/>
        <end position="72"/>
    </location>
</feature>
<evidence type="ECO:0000313" key="8">
    <source>
        <dbReference type="Proteomes" id="UP001595645"/>
    </source>
</evidence>
<dbReference type="EMBL" id="JBHRWK010000038">
    <property type="protein sequence ID" value="MFC3452591.1"/>
    <property type="molecule type" value="Genomic_DNA"/>
</dbReference>
<keyword evidence="4" id="KW-0804">Transcription</keyword>
<dbReference type="SUPFAM" id="SSF46894">
    <property type="entry name" value="C-terminal effector domain of the bipartite response regulators"/>
    <property type="match status" value="1"/>
</dbReference>
<reference evidence="8" key="1">
    <citation type="journal article" date="2019" name="Int. J. Syst. Evol. Microbiol.">
        <title>The Global Catalogue of Microorganisms (GCM) 10K type strain sequencing project: providing services to taxonomists for standard genome sequencing and annotation.</title>
        <authorList>
            <consortium name="The Broad Institute Genomics Platform"/>
            <consortium name="The Broad Institute Genome Sequencing Center for Infectious Disease"/>
            <person name="Wu L."/>
            <person name="Ma J."/>
        </authorList>
    </citation>
    <scope>NUCLEOTIDE SEQUENCE [LARGE SCALE GENOMIC DNA]</scope>
    <source>
        <strain evidence="8">CGMCC 4.7676</strain>
    </source>
</reference>
<organism evidence="7 8">
    <name type="scientific">Amycolatopsis speibonae</name>
    <dbReference type="NCBI Taxonomy" id="1450224"/>
    <lineage>
        <taxon>Bacteria</taxon>
        <taxon>Bacillati</taxon>
        <taxon>Actinomycetota</taxon>
        <taxon>Actinomycetes</taxon>
        <taxon>Pseudonocardiales</taxon>
        <taxon>Pseudonocardiaceae</taxon>
        <taxon>Amycolatopsis</taxon>
    </lineage>
</organism>
<gene>
    <name evidence="7" type="ORF">ACFOSH_24395</name>
</gene>
<dbReference type="PROSITE" id="PS51755">
    <property type="entry name" value="OMPR_PHOB"/>
    <property type="match status" value="1"/>
</dbReference>
<evidence type="ECO:0000256" key="4">
    <source>
        <dbReference type="ARBA" id="ARBA00023163"/>
    </source>
</evidence>
<dbReference type="InterPro" id="IPR005158">
    <property type="entry name" value="BTAD"/>
</dbReference>
<dbReference type="InterPro" id="IPR036388">
    <property type="entry name" value="WH-like_DNA-bd_sf"/>
</dbReference>
<dbReference type="PANTHER" id="PTHR35807">
    <property type="entry name" value="TRANSCRIPTIONAL REGULATOR REDD-RELATED"/>
    <property type="match status" value="1"/>
</dbReference>
<accession>A0ABV7P0I4</accession>
<evidence type="ECO:0000256" key="2">
    <source>
        <dbReference type="ARBA" id="ARBA00023015"/>
    </source>
</evidence>
<keyword evidence="3 5" id="KW-0238">DNA-binding</keyword>
<comment type="similarity">
    <text evidence="1">Belongs to the AfsR/DnrI/RedD regulatory family.</text>
</comment>
<comment type="caution">
    <text evidence="7">The sequence shown here is derived from an EMBL/GenBank/DDBJ whole genome shotgun (WGS) entry which is preliminary data.</text>
</comment>
<proteinExistence type="inferred from homology"/>
<dbReference type="InterPro" id="IPR051677">
    <property type="entry name" value="AfsR-DnrI-RedD_regulator"/>
</dbReference>
<evidence type="ECO:0000313" key="7">
    <source>
        <dbReference type="EMBL" id="MFC3452591.1"/>
    </source>
</evidence>
<dbReference type="SUPFAM" id="SSF48452">
    <property type="entry name" value="TPR-like"/>
    <property type="match status" value="1"/>
</dbReference>
<dbReference type="PANTHER" id="PTHR35807:SF1">
    <property type="entry name" value="TRANSCRIPTIONAL REGULATOR REDD"/>
    <property type="match status" value="1"/>
</dbReference>
<keyword evidence="8" id="KW-1185">Reference proteome</keyword>
<dbReference type="InterPro" id="IPR011990">
    <property type="entry name" value="TPR-like_helical_dom_sf"/>
</dbReference>
<dbReference type="Pfam" id="PF03704">
    <property type="entry name" value="BTAD"/>
    <property type="match status" value="1"/>
</dbReference>
<evidence type="ECO:0000256" key="5">
    <source>
        <dbReference type="PROSITE-ProRule" id="PRU01091"/>
    </source>
</evidence>
<dbReference type="Gene3D" id="1.25.40.10">
    <property type="entry name" value="Tetratricopeptide repeat domain"/>
    <property type="match status" value="1"/>
</dbReference>
<protein>
    <submittedName>
        <fullName evidence="7">BTAD domain-containing putative transcriptional regulator</fullName>
    </submittedName>
</protein>
<dbReference type="Pfam" id="PF00486">
    <property type="entry name" value="Trans_reg_C"/>
    <property type="match status" value="1"/>
</dbReference>
<dbReference type="Gene3D" id="1.10.10.10">
    <property type="entry name" value="Winged helix-like DNA-binding domain superfamily/Winged helix DNA-binding domain"/>
    <property type="match status" value="1"/>
</dbReference>
<dbReference type="Proteomes" id="UP001595645">
    <property type="component" value="Unassembled WGS sequence"/>
</dbReference>
<name>A0ABV7P0I4_9PSEU</name>
<dbReference type="InterPro" id="IPR001867">
    <property type="entry name" value="OmpR/PhoB-type_DNA-bd"/>
</dbReference>
<evidence type="ECO:0000256" key="1">
    <source>
        <dbReference type="ARBA" id="ARBA00005820"/>
    </source>
</evidence>
<dbReference type="SMART" id="SM01043">
    <property type="entry name" value="BTAD"/>
    <property type="match status" value="1"/>
</dbReference>
<keyword evidence="2" id="KW-0805">Transcription regulation</keyword>
<dbReference type="CDD" id="cd15831">
    <property type="entry name" value="BTAD"/>
    <property type="match status" value="1"/>
</dbReference>
<evidence type="ECO:0000259" key="6">
    <source>
        <dbReference type="PROSITE" id="PS51755"/>
    </source>
</evidence>
<dbReference type="RefSeq" id="WP_378241366.1">
    <property type="nucleotide sequence ID" value="NZ_JBHRWK010000038.1"/>
</dbReference>
<feature type="DNA-binding region" description="OmpR/PhoB-type" evidence="5">
    <location>
        <begin position="1"/>
        <end position="72"/>
    </location>
</feature>
<sequence>MKNVLATLLLHPRRTVSVDSLVTEVWWTHPPRTACATIQTYIYQLRRLLAEIGGSEAAEMLVTDGAGYRIDVADDRLDYTRFENGYQRGKELLRAGRCGEASEVLADALRLWRGKPFADVGLSPLFGSEVIRMEEQRGAALRFRIDADLQNGRDLELIPELRHLVRAEPFDEWLHGRLLTALIRAGRRADALQAYQDARRALRELGLTPSADLETLHIQALKGEIPTTRNEADRVPFTPTLVRSEFAG</sequence>
<dbReference type="InterPro" id="IPR016032">
    <property type="entry name" value="Sig_transdc_resp-reg_C-effctor"/>
</dbReference>
<evidence type="ECO:0000256" key="3">
    <source>
        <dbReference type="ARBA" id="ARBA00023125"/>
    </source>
</evidence>